<feature type="domain" description="Restriction endonuclease type II EcoRII C-terminal" evidence="1">
    <location>
        <begin position="231"/>
        <end position="399"/>
    </location>
</feature>
<evidence type="ECO:0000313" key="2">
    <source>
        <dbReference type="EMBL" id="MBV7257905.1"/>
    </source>
</evidence>
<reference evidence="2 3" key="1">
    <citation type="submission" date="2021-04" db="EMBL/GenBank/DDBJ databases">
        <authorList>
            <person name="Pira H."/>
            <person name="Risdian C."/>
            <person name="Wink J."/>
        </authorList>
    </citation>
    <scope>NUCLEOTIDE SEQUENCE [LARGE SCALE GENOMIC DNA]</scope>
    <source>
        <strain evidence="2 3">WHA3</strain>
    </source>
</reference>
<keyword evidence="2" id="KW-0540">Nuclease</keyword>
<gene>
    <name evidence="2" type="ORF">KCG44_14055</name>
</gene>
<dbReference type="InterPro" id="IPR015109">
    <property type="entry name" value="Restrct_endonuc_II_EcoRII_C"/>
</dbReference>
<dbReference type="Proteomes" id="UP000722336">
    <property type="component" value="Unassembled WGS sequence"/>
</dbReference>
<evidence type="ECO:0000313" key="3">
    <source>
        <dbReference type="Proteomes" id="UP000722336"/>
    </source>
</evidence>
<dbReference type="EMBL" id="JAGSPA010000006">
    <property type="protein sequence ID" value="MBV7257905.1"/>
    <property type="molecule type" value="Genomic_DNA"/>
</dbReference>
<accession>A0ABS6SHN9</accession>
<protein>
    <submittedName>
        <fullName evidence="2">Restriction endonuclease</fullName>
    </submittedName>
</protein>
<evidence type="ECO:0000259" key="1">
    <source>
        <dbReference type="Pfam" id="PF09019"/>
    </source>
</evidence>
<keyword evidence="2" id="KW-0378">Hydrolase</keyword>
<name>A0ABS6SHN9_9SPHN</name>
<comment type="caution">
    <text evidence="2">The sequence shown here is derived from an EMBL/GenBank/DDBJ whole genome shotgun (WGS) entry which is preliminary data.</text>
</comment>
<dbReference type="Pfam" id="PF09019">
    <property type="entry name" value="EcoRII-C"/>
    <property type="match status" value="1"/>
</dbReference>
<keyword evidence="3" id="KW-1185">Reference proteome</keyword>
<proteinExistence type="predicted"/>
<dbReference type="RefSeq" id="WP_218446755.1">
    <property type="nucleotide sequence ID" value="NZ_JAGSPA010000006.1"/>
</dbReference>
<organism evidence="2 3">
    <name type="scientific">Pacificimonas pallii</name>
    <dbReference type="NCBI Taxonomy" id="2827236"/>
    <lineage>
        <taxon>Bacteria</taxon>
        <taxon>Pseudomonadati</taxon>
        <taxon>Pseudomonadota</taxon>
        <taxon>Alphaproteobacteria</taxon>
        <taxon>Sphingomonadales</taxon>
        <taxon>Sphingosinicellaceae</taxon>
        <taxon>Pacificimonas</taxon>
    </lineage>
</organism>
<dbReference type="GO" id="GO:0004519">
    <property type="term" value="F:endonuclease activity"/>
    <property type="evidence" value="ECO:0007669"/>
    <property type="project" value="UniProtKB-KW"/>
</dbReference>
<sequence>MDIKRGQLSDYFDGVGVKRLSAVDAEPKTSNQHEIGVTKDMREQFLGETKTVFPATYIWLGGDQDGFTADGTATYYDARENQYHRAAEWRLYYPPNPVTETMSAGDTLFLAKQKDGTLYFIVAAAGSTSESQLEWLFGLAPNDGRFVSREVMTDGGEELDFGARFILDELGIEFEEPEADKLDTIIERFGLIFPKTVIFSDLARQTLPAINAAEDPDFALMAWLDHEEAMFRRLERRIVGERLHEGFAGEDGADVDGFLKFSLGVQNRRKSRMGHSLENHLEAVFRATALPYQRGAVTEHGHRPDFLFPNLAAYSAAAIPSNSVMMLGAKSSCKDRWRQVLSEAEKIPRKHLLTLEPGISKQQTDQMESMSLQLVIPEQIHGSYASDQKSWLWSLAAFIDAVRSNLAAPANIS</sequence>
<keyword evidence="2" id="KW-0255">Endonuclease</keyword>